<organism evidence="2 3">
    <name type="scientific">Lentzea jiangxiensis</name>
    <dbReference type="NCBI Taxonomy" id="641025"/>
    <lineage>
        <taxon>Bacteria</taxon>
        <taxon>Bacillati</taxon>
        <taxon>Actinomycetota</taxon>
        <taxon>Actinomycetes</taxon>
        <taxon>Pseudonocardiales</taxon>
        <taxon>Pseudonocardiaceae</taxon>
        <taxon>Lentzea</taxon>
    </lineage>
</organism>
<dbReference type="Proteomes" id="UP000199691">
    <property type="component" value="Unassembled WGS sequence"/>
</dbReference>
<evidence type="ECO:0000313" key="2">
    <source>
        <dbReference type="EMBL" id="SDO84166.1"/>
    </source>
</evidence>
<feature type="compositionally biased region" description="Basic and acidic residues" evidence="1">
    <location>
        <begin position="103"/>
        <end position="119"/>
    </location>
</feature>
<reference evidence="3" key="1">
    <citation type="submission" date="2016-10" db="EMBL/GenBank/DDBJ databases">
        <authorList>
            <person name="Varghese N."/>
            <person name="Submissions S."/>
        </authorList>
    </citation>
    <scope>NUCLEOTIDE SEQUENCE [LARGE SCALE GENOMIC DNA]</scope>
    <source>
        <strain evidence="3">CGMCC 4.6609</strain>
    </source>
</reference>
<keyword evidence="3" id="KW-1185">Reference proteome</keyword>
<feature type="region of interest" description="Disordered" evidence="1">
    <location>
        <begin position="81"/>
        <end position="134"/>
    </location>
</feature>
<name>A0A1H0MV43_9PSEU</name>
<sequence length="134" mass="13991">MPKLGSDIRATRRTPGGRVRFLRGGAGHGWSGAAGGWAAVVAAVVGLRDGAGCSAVRFGHGQWLAAGGWRWLRLRLRRRTLTQRSPLSSGPPRPNVLSGSDSSDAKPKAGHLTADRDGEAEPAEPAEPYGSDQG</sequence>
<evidence type="ECO:0000256" key="1">
    <source>
        <dbReference type="SAM" id="MobiDB-lite"/>
    </source>
</evidence>
<dbReference type="STRING" id="641025.SAMN05421507_104133"/>
<protein>
    <submittedName>
        <fullName evidence="2">Uncharacterized protein</fullName>
    </submittedName>
</protein>
<gene>
    <name evidence="2" type="ORF">SAMN05421507_104133</name>
</gene>
<dbReference type="AlphaFoldDB" id="A0A1H0MV43"/>
<proteinExistence type="predicted"/>
<accession>A0A1H0MV43</accession>
<evidence type="ECO:0000313" key="3">
    <source>
        <dbReference type="Proteomes" id="UP000199691"/>
    </source>
</evidence>
<dbReference type="EMBL" id="FNIX01000004">
    <property type="protein sequence ID" value="SDO84166.1"/>
    <property type="molecule type" value="Genomic_DNA"/>
</dbReference>